<dbReference type="GO" id="GO:0019843">
    <property type="term" value="F:rRNA binding"/>
    <property type="evidence" value="ECO:0007669"/>
    <property type="project" value="UniProtKB-UniRule"/>
</dbReference>
<dbReference type="CDD" id="cd06089">
    <property type="entry name" value="KOW_RPL26"/>
    <property type="match status" value="1"/>
</dbReference>
<feature type="domain" description="KOW" evidence="7">
    <location>
        <begin position="6"/>
        <end position="33"/>
    </location>
</feature>
<reference evidence="8 9" key="1">
    <citation type="journal article" date="2017" name="ISME J.">
        <title>Energy and carbon metabolisms in a deep terrestrial subsurface fluid microbial community.</title>
        <authorList>
            <person name="Momper L."/>
            <person name="Jungbluth S.P."/>
            <person name="Lee M.D."/>
            <person name="Amend J.P."/>
        </authorList>
    </citation>
    <scope>NUCLEOTIDE SEQUENCE [LARGE SCALE GENOMIC DNA]</scope>
    <source>
        <strain evidence="8">SURF_29</strain>
    </source>
</reference>
<evidence type="ECO:0000256" key="1">
    <source>
        <dbReference type="ARBA" id="ARBA00010618"/>
    </source>
</evidence>
<comment type="function">
    <text evidence="5">One of the proteins that surrounds the polypeptide exit tunnel on the outside of the subunit.</text>
</comment>
<dbReference type="InterPro" id="IPR005824">
    <property type="entry name" value="KOW"/>
</dbReference>
<dbReference type="Pfam" id="PF00467">
    <property type="entry name" value="KOW"/>
    <property type="match status" value="1"/>
</dbReference>
<evidence type="ECO:0000313" key="9">
    <source>
        <dbReference type="Proteomes" id="UP000285655"/>
    </source>
</evidence>
<sequence>MKTKVKIKKGDKVYVLTGKDRGKTGIVSNVFSKESKAVVEGVNVVKKTVKGSQKNPQGGIVEKASPIDMSNIQVICPGCNKSARLGFKVLKDGKKERICKKCGREIRQ</sequence>
<dbReference type="GO" id="GO:0005840">
    <property type="term" value="C:ribosome"/>
    <property type="evidence" value="ECO:0007669"/>
    <property type="project" value="UniProtKB-KW"/>
</dbReference>
<dbReference type="GO" id="GO:0003735">
    <property type="term" value="F:structural constituent of ribosome"/>
    <property type="evidence" value="ECO:0007669"/>
    <property type="project" value="InterPro"/>
</dbReference>
<organism evidence="8 9">
    <name type="scientific">candidate division WS5 bacterium</name>
    <dbReference type="NCBI Taxonomy" id="2093353"/>
    <lineage>
        <taxon>Bacteria</taxon>
        <taxon>candidate division WS5</taxon>
    </lineage>
</organism>
<dbReference type="HAMAP" id="MF_01326_B">
    <property type="entry name" value="Ribosomal_uL24_B"/>
    <property type="match status" value="1"/>
</dbReference>
<dbReference type="NCBIfam" id="TIGR01079">
    <property type="entry name" value="rplX_bact"/>
    <property type="match status" value="1"/>
</dbReference>
<evidence type="ECO:0000313" key="8">
    <source>
        <dbReference type="EMBL" id="RJO60039.1"/>
    </source>
</evidence>
<dbReference type="AlphaFoldDB" id="A0A419DA62"/>
<protein>
    <recommendedName>
        <fullName evidence="4 5">Large ribosomal subunit protein uL24</fullName>
    </recommendedName>
</protein>
<dbReference type="InterPro" id="IPR005825">
    <property type="entry name" value="Ribosomal_uL24_CS"/>
</dbReference>
<gene>
    <name evidence="5" type="primary">rplX</name>
    <name evidence="8" type="ORF">C4544_06770</name>
</gene>
<comment type="caution">
    <text evidence="8">The sequence shown here is derived from an EMBL/GenBank/DDBJ whole genome shotgun (WGS) entry which is preliminary data.</text>
</comment>
<dbReference type="InterPro" id="IPR008991">
    <property type="entry name" value="Translation_prot_SH3-like_sf"/>
</dbReference>
<accession>A0A419DA62</accession>
<dbReference type="InterPro" id="IPR041988">
    <property type="entry name" value="Ribosomal_uL24_KOW"/>
</dbReference>
<dbReference type="PROSITE" id="PS01108">
    <property type="entry name" value="RIBOSOMAL_L24"/>
    <property type="match status" value="1"/>
</dbReference>
<dbReference type="Proteomes" id="UP000285655">
    <property type="component" value="Unassembled WGS sequence"/>
</dbReference>
<dbReference type="GO" id="GO:1990904">
    <property type="term" value="C:ribonucleoprotein complex"/>
    <property type="evidence" value="ECO:0007669"/>
    <property type="project" value="UniProtKB-KW"/>
</dbReference>
<dbReference type="Pfam" id="PF17136">
    <property type="entry name" value="ribosomal_L24"/>
    <property type="match status" value="1"/>
</dbReference>
<dbReference type="InterPro" id="IPR014722">
    <property type="entry name" value="Rib_uL2_dom2"/>
</dbReference>
<evidence type="ECO:0000256" key="3">
    <source>
        <dbReference type="ARBA" id="ARBA00023274"/>
    </source>
</evidence>
<comment type="function">
    <text evidence="5">One of two assembly initiator proteins, it binds directly to the 5'-end of the 23S rRNA, where it nucleates assembly of the 50S subunit.</text>
</comment>
<dbReference type="GO" id="GO:0006412">
    <property type="term" value="P:translation"/>
    <property type="evidence" value="ECO:0007669"/>
    <property type="project" value="UniProtKB-UniRule"/>
</dbReference>
<dbReference type="SUPFAM" id="SSF50104">
    <property type="entry name" value="Translation proteins SH3-like domain"/>
    <property type="match status" value="1"/>
</dbReference>
<keyword evidence="5" id="KW-0699">rRNA-binding</keyword>
<dbReference type="Gene3D" id="2.30.30.30">
    <property type="match status" value="1"/>
</dbReference>
<dbReference type="InterPro" id="IPR003256">
    <property type="entry name" value="Ribosomal_uL24"/>
</dbReference>
<evidence type="ECO:0000256" key="6">
    <source>
        <dbReference type="RuleBase" id="RU003477"/>
    </source>
</evidence>
<keyword evidence="5" id="KW-0694">RNA-binding</keyword>
<dbReference type="PANTHER" id="PTHR12903">
    <property type="entry name" value="MITOCHONDRIAL RIBOSOMAL PROTEIN L24"/>
    <property type="match status" value="1"/>
</dbReference>
<evidence type="ECO:0000256" key="5">
    <source>
        <dbReference type="HAMAP-Rule" id="MF_01326"/>
    </source>
</evidence>
<dbReference type="SMART" id="SM00739">
    <property type="entry name" value="KOW"/>
    <property type="match status" value="1"/>
</dbReference>
<dbReference type="InterPro" id="IPR057264">
    <property type="entry name" value="Ribosomal_uL24_C"/>
</dbReference>
<comment type="similarity">
    <text evidence="1 5 6">Belongs to the universal ribosomal protein uL24 family.</text>
</comment>
<evidence type="ECO:0000256" key="4">
    <source>
        <dbReference type="ARBA" id="ARBA00035206"/>
    </source>
</evidence>
<evidence type="ECO:0000259" key="7">
    <source>
        <dbReference type="SMART" id="SM00739"/>
    </source>
</evidence>
<keyword evidence="3 5" id="KW-0687">Ribonucleoprotein</keyword>
<keyword evidence="2 5" id="KW-0689">Ribosomal protein</keyword>
<comment type="subunit">
    <text evidence="5">Part of the 50S ribosomal subunit.</text>
</comment>
<evidence type="ECO:0000256" key="2">
    <source>
        <dbReference type="ARBA" id="ARBA00022980"/>
    </source>
</evidence>
<name>A0A419DA62_9BACT</name>
<proteinExistence type="inferred from homology"/>
<dbReference type="EMBL" id="QZJW01000055">
    <property type="protein sequence ID" value="RJO60039.1"/>
    <property type="molecule type" value="Genomic_DNA"/>
</dbReference>